<dbReference type="Proteomes" id="UP000001555">
    <property type="component" value="Unassembled WGS sequence"/>
</dbReference>
<evidence type="ECO:0000313" key="2">
    <source>
        <dbReference type="EnsemblMetazoa" id="ISCW012541-PA"/>
    </source>
</evidence>
<gene>
    <name evidence="1" type="ORF">IscW_ISCW012541</name>
</gene>
<accession>B7QBW0</accession>
<evidence type="ECO:0000313" key="1">
    <source>
        <dbReference type="EMBL" id="EEC16332.1"/>
    </source>
</evidence>
<protein>
    <submittedName>
        <fullName evidence="1 2">Uncharacterized protein</fullName>
    </submittedName>
</protein>
<dbReference type="EnsemblMetazoa" id="ISCW012541-RA">
    <property type="protein sequence ID" value="ISCW012541-PA"/>
    <property type="gene ID" value="ISCW012541"/>
</dbReference>
<dbReference type="VEuPathDB" id="VectorBase:ISCW012541"/>
<name>B7QBW0_IXOSC</name>
<dbReference type="InParanoid" id="B7QBW0"/>
<evidence type="ECO:0000313" key="3">
    <source>
        <dbReference type="Proteomes" id="UP000001555"/>
    </source>
</evidence>
<reference evidence="2" key="2">
    <citation type="submission" date="2020-05" db="UniProtKB">
        <authorList>
            <consortium name="EnsemblMetazoa"/>
        </authorList>
    </citation>
    <scope>IDENTIFICATION</scope>
    <source>
        <strain evidence="2">wikel</strain>
    </source>
</reference>
<dbReference type="PaxDb" id="6945-B7QBW0"/>
<organism>
    <name type="scientific">Ixodes scapularis</name>
    <name type="common">Black-legged tick</name>
    <name type="synonym">Deer tick</name>
    <dbReference type="NCBI Taxonomy" id="6945"/>
    <lineage>
        <taxon>Eukaryota</taxon>
        <taxon>Metazoa</taxon>
        <taxon>Ecdysozoa</taxon>
        <taxon>Arthropoda</taxon>
        <taxon>Chelicerata</taxon>
        <taxon>Arachnida</taxon>
        <taxon>Acari</taxon>
        <taxon>Parasitiformes</taxon>
        <taxon>Ixodida</taxon>
        <taxon>Ixodoidea</taxon>
        <taxon>Ixodidae</taxon>
        <taxon>Ixodinae</taxon>
        <taxon>Ixodes</taxon>
    </lineage>
</organism>
<dbReference type="EMBL" id="DS903676">
    <property type="protein sequence ID" value="EEC16332.1"/>
    <property type="molecule type" value="Genomic_DNA"/>
</dbReference>
<proteinExistence type="predicted"/>
<keyword evidence="3" id="KW-1185">Reference proteome</keyword>
<sequence length="90" mass="10061">MICYTRHFSSCRRTWESNTGFGCRRQAGLLKSIKCVSCPTKYLPSCRASRIQAVDSEMHVFAIFIYKMYSCVAVELILSIIATPGAAAPF</sequence>
<dbReference type="AlphaFoldDB" id="B7QBW0"/>
<reference evidence="1 3" key="1">
    <citation type="submission" date="2008-03" db="EMBL/GenBank/DDBJ databases">
        <title>Annotation of Ixodes scapularis.</title>
        <authorList>
            <consortium name="Ixodes scapularis Genome Project Consortium"/>
            <person name="Caler E."/>
            <person name="Hannick L.I."/>
            <person name="Bidwell S."/>
            <person name="Joardar V."/>
            <person name="Thiagarajan M."/>
            <person name="Amedeo P."/>
            <person name="Galinsky K.J."/>
            <person name="Schobel S."/>
            <person name="Inman J."/>
            <person name="Hostetler J."/>
            <person name="Miller J."/>
            <person name="Hammond M."/>
            <person name="Megy K."/>
            <person name="Lawson D."/>
            <person name="Kodira C."/>
            <person name="Sutton G."/>
            <person name="Meyer J."/>
            <person name="Hill C.A."/>
            <person name="Birren B."/>
            <person name="Nene V."/>
            <person name="Collins F."/>
            <person name="Alarcon-Chaidez F."/>
            <person name="Wikel S."/>
            <person name="Strausberg R."/>
        </authorList>
    </citation>
    <scope>NUCLEOTIDE SEQUENCE [LARGE SCALE GENOMIC DNA]</scope>
    <source>
        <strain evidence="3">Wikel</strain>
        <strain evidence="1">Wikel colony</strain>
    </source>
</reference>
<dbReference type="VEuPathDB" id="VectorBase:ISCI012541"/>
<dbReference type="EMBL" id="ABJB010571608">
    <property type="status" value="NOT_ANNOTATED_CDS"/>
    <property type="molecule type" value="Genomic_DNA"/>
</dbReference>
<dbReference type="HOGENOM" id="CLU_2443295_0_0_1"/>